<dbReference type="Proteomes" id="UP000014480">
    <property type="component" value="Unassembled WGS sequence"/>
</dbReference>
<gene>
    <name evidence="2" type="ORF">Cob_v007959</name>
</gene>
<accession>A0A484FN39</accession>
<keyword evidence="1" id="KW-0732">Signal</keyword>
<evidence type="ECO:0000256" key="1">
    <source>
        <dbReference type="SAM" id="SignalP"/>
    </source>
</evidence>
<dbReference type="EMBL" id="AMCV02000021">
    <property type="protein sequence ID" value="TDZ19111.1"/>
    <property type="molecule type" value="Genomic_DNA"/>
</dbReference>
<reference evidence="3" key="1">
    <citation type="journal article" date="2013" name="New Phytol.">
        <title>Comparative genomic and transcriptomic analyses reveal the hemibiotrophic stage shift of Colletotrichum fungi.</title>
        <authorList>
            <person name="Gan P."/>
            <person name="Ikeda K."/>
            <person name="Irieda H."/>
            <person name="Narusaka M."/>
            <person name="O'Connell R.J."/>
            <person name="Narusaka Y."/>
            <person name="Takano Y."/>
            <person name="Kubo Y."/>
            <person name="Shirasu K."/>
        </authorList>
    </citation>
    <scope>NUCLEOTIDE SEQUENCE [LARGE SCALE GENOMIC DNA]</scope>
    <source>
        <strain evidence="3">104-T / ATCC 96160 / CBS 514.97 / LARS 414 / MAFF 240422</strain>
    </source>
</reference>
<sequence length="112" mass="12352">MHIAQLLFAALGLAGLVAADAHCCCKDQGHCAARRDAALPPTAGCKGRPKNHWFPTNIAKHLWNDKGAGPADLERYEIRIEHRNMLQSCSTCSRRTCSFENQLSYTEASINQ</sequence>
<dbReference type="AlphaFoldDB" id="A0A484FN39"/>
<comment type="caution">
    <text evidence="2">The sequence shown here is derived from an EMBL/GenBank/DDBJ whole genome shotgun (WGS) entry which is preliminary data.</text>
</comment>
<name>A0A484FN39_COLOR</name>
<evidence type="ECO:0000313" key="3">
    <source>
        <dbReference type="Proteomes" id="UP000014480"/>
    </source>
</evidence>
<proteinExistence type="predicted"/>
<protein>
    <submittedName>
        <fullName evidence="2">Uncharacterized protein</fullName>
    </submittedName>
</protein>
<organism evidence="2 3">
    <name type="scientific">Colletotrichum orbiculare (strain 104-T / ATCC 96160 / CBS 514.97 / LARS 414 / MAFF 240422)</name>
    <name type="common">Cucumber anthracnose fungus</name>
    <name type="synonym">Colletotrichum lagenarium</name>
    <dbReference type="NCBI Taxonomy" id="1213857"/>
    <lineage>
        <taxon>Eukaryota</taxon>
        <taxon>Fungi</taxon>
        <taxon>Dikarya</taxon>
        <taxon>Ascomycota</taxon>
        <taxon>Pezizomycotina</taxon>
        <taxon>Sordariomycetes</taxon>
        <taxon>Hypocreomycetidae</taxon>
        <taxon>Glomerellales</taxon>
        <taxon>Glomerellaceae</taxon>
        <taxon>Colletotrichum</taxon>
        <taxon>Colletotrichum orbiculare species complex</taxon>
    </lineage>
</organism>
<feature type="signal peptide" evidence="1">
    <location>
        <begin position="1"/>
        <end position="19"/>
    </location>
</feature>
<evidence type="ECO:0000313" key="2">
    <source>
        <dbReference type="EMBL" id="TDZ19111.1"/>
    </source>
</evidence>
<keyword evidence="3" id="KW-1185">Reference proteome</keyword>
<reference evidence="3" key="2">
    <citation type="journal article" date="2019" name="Mol. Plant Microbe Interact.">
        <title>Genome sequence resources for four phytopathogenic fungi from the Colletotrichum orbiculare species complex.</title>
        <authorList>
            <person name="Gan P."/>
            <person name="Tsushima A."/>
            <person name="Narusaka M."/>
            <person name="Narusaka Y."/>
            <person name="Takano Y."/>
            <person name="Kubo Y."/>
            <person name="Shirasu K."/>
        </authorList>
    </citation>
    <scope>GENOME REANNOTATION</scope>
    <source>
        <strain evidence="3">104-T / ATCC 96160 / CBS 514.97 / LARS 414 / MAFF 240422</strain>
    </source>
</reference>
<feature type="chain" id="PRO_5019732317" evidence="1">
    <location>
        <begin position="20"/>
        <end position="112"/>
    </location>
</feature>